<dbReference type="GeneID" id="63674116"/>
<organism evidence="3 4">
    <name type="scientific">Sporothrix brasiliensis 5110</name>
    <dbReference type="NCBI Taxonomy" id="1398154"/>
    <lineage>
        <taxon>Eukaryota</taxon>
        <taxon>Fungi</taxon>
        <taxon>Dikarya</taxon>
        <taxon>Ascomycota</taxon>
        <taxon>Pezizomycotina</taxon>
        <taxon>Sordariomycetes</taxon>
        <taxon>Sordariomycetidae</taxon>
        <taxon>Ophiostomatales</taxon>
        <taxon>Ophiostomataceae</taxon>
        <taxon>Sporothrix</taxon>
    </lineage>
</organism>
<feature type="chain" id="PRO_5002162741" evidence="2">
    <location>
        <begin position="23"/>
        <end position="316"/>
    </location>
</feature>
<keyword evidence="2" id="KW-0732">Signal</keyword>
<dbReference type="OrthoDB" id="4359806at2759"/>
<dbReference type="VEuPathDB" id="FungiDB:SPBR_00876"/>
<evidence type="ECO:0000313" key="4">
    <source>
        <dbReference type="Proteomes" id="UP000031575"/>
    </source>
</evidence>
<evidence type="ECO:0000313" key="3">
    <source>
        <dbReference type="EMBL" id="KIH90555.1"/>
    </source>
</evidence>
<feature type="region of interest" description="Disordered" evidence="1">
    <location>
        <begin position="291"/>
        <end position="316"/>
    </location>
</feature>
<gene>
    <name evidence="3" type="ORF">SPBR_00876</name>
</gene>
<feature type="compositionally biased region" description="Basic and acidic residues" evidence="1">
    <location>
        <begin position="299"/>
        <end position="316"/>
    </location>
</feature>
<name>A0A0C2IUT9_9PEZI</name>
<feature type="signal peptide" evidence="2">
    <location>
        <begin position="1"/>
        <end position="22"/>
    </location>
</feature>
<proteinExistence type="predicted"/>
<sequence>MKTGSASVLLFLVLQGLGSTHAYEKDGKHFINWDAHEYPIVAHWNWHRPFPDHGDPPMGFETKCNVVKKFHARNYRLGDLRNGEGHPLYPFSDGIEKFIAGRTYPGSWDGVDHGGMQRDLLMMEWRELPVYVRKWIEDHEMRRPEMDDGRTWRFMVFQKKSKKAAATATEPAAPLRAIPTEGAAASTWTLPEVADRDKVVFFAPGQLYPILPLFNAKGGGKCEDSFADLSRYVPAAKDDAVVAWPFEHSKPDPEHGKVDIYFKIRTEHVLESDHGRDRRLLWDALMRNARRSDRKHTRAEREAGRDSLGMPERDEL</sequence>
<evidence type="ECO:0000256" key="2">
    <source>
        <dbReference type="SAM" id="SignalP"/>
    </source>
</evidence>
<dbReference type="HOGENOM" id="CLU_067171_0_0_1"/>
<dbReference type="RefSeq" id="XP_040618565.1">
    <property type="nucleotide sequence ID" value="XM_040759195.1"/>
</dbReference>
<comment type="caution">
    <text evidence="3">The sequence shown here is derived from an EMBL/GenBank/DDBJ whole genome shotgun (WGS) entry which is preliminary data.</text>
</comment>
<dbReference type="Proteomes" id="UP000031575">
    <property type="component" value="Unassembled WGS sequence"/>
</dbReference>
<evidence type="ECO:0000256" key="1">
    <source>
        <dbReference type="SAM" id="MobiDB-lite"/>
    </source>
</evidence>
<accession>A0A0C2IUT9</accession>
<dbReference type="AlphaFoldDB" id="A0A0C2IUT9"/>
<protein>
    <submittedName>
        <fullName evidence="3">Uncharacterized protein</fullName>
    </submittedName>
</protein>
<reference evidence="3 4" key="1">
    <citation type="journal article" date="2014" name="BMC Genomics">
        <title>Comparative genomics of the major fungal agents of human and animal Sporotrichosis: Sporothrix schenckii and Sporothrix brasiliensis.</title>
        <authorList>
            <person name="Teixeira M.M."/>
            <person name="de Almeida L.G."/>
            <person name="Kubitschek-Barreira P."/>
            <person name="Alves F.L."/>
            <person name="Kioshima E.S."/>
            <person name="Abadio A.K."/>
            <person name="Fernandes L."/>
            <person name="Derengowski L.S."/>
            <person name="Ferreira K.S."/>
            <person name="Souza R.C."/>
            <person name="Ruiz J.C."/>
            <person name="de Andrade N.C."/>
            <person name="Paes H.C."/>
            <person name="Nicola A.M."/>
            <person name="Albuquerque P."/>
            <person name="Gerber A.L."/>
            <person name="Martins V.P."/>
            <person name="Peconick L.D."/>
            <person name="Neto A.V."/>
            <person name="Chaucanez C.B."/>
            <person name="Silva P.A."/>
            <person name="Cunha O.L."/>
            <person name="de Oliveira F.F."/>
            <person name="dos Santos T.C."/>
            <person name="Barros A.L."/>
            <person name="Soares M.A."/>
            <person name="de Oliveira L.M."/>
            <person name="Marini M.M."/>
            <person name="Villalobos-Duno H."/>
            <person name="Cunha M.M."/>
            <person name="de Hoog S."/>
            <person name="da Silveira J.F."/>
            <person name="Henrissat B."/>
            <person name="Nino-Vega G.A."/>
            <person name="Cisalpino P.S."/>
            <person name="Mora-Montes H.M."/>
            <person name="Almeida S.R."/>
            <person name="Stajich J.E."/>
            <person name="Lopes-Bezerra L.M."/>
            <person name="Vasconcelos A.T."/>
            <person name="Felipe M.S."/>
        </authorList>
    </citation>
    <scope>NUCLEOTIDE SEQUENCE [LARGE SCALE GENOMIC DNA]</scope>
    <source>
        <strain evidence="3 4">5110</strain>
    </source>
</reference>
<keyword evidence="4" id="KW-1185">Reference proteome</keyword>
<dbReference type="EMBL" id="AWTV01000008">
    <property type="protein sequence ID" value="KIH90555.1"/>
    <property type="molecule type" value="Genomic_DNA"/>
</dbReference>